<gene>
    <name evidence="3" type="ORF">Salat_1101800</name>
</gene>
<feature type="transmembrane region" description="Helical" evidence="2">
    <location>
        <begin position="368"/>
        <end position="387"/>
    </location>
</feature>
<dbReference type="NCBIfam" id="TIGR01571">
    <property type="entry name" value="A_thal_Cys_rich"/>
    <property type="match status" value="1"/>
</dbReference>
<dbReference type="PANTHER" id="PTHR31045">
    <property type="entry name" value="PLAC8 FAMILY PROTEIN-RELATED"/>
    <property type="match status" value="1"/>
</dbReference>
<evidence type="ECO:0000313" key="3">
    <source>
        <dbReference type="EMBL" id="KAK4433395.1"/>
    </source>
</evidence>
<feature type="compositionally biased region" description="Basic and acidic residues" evidence="1">
    <location>
        <begin position="536"/>
        <end position="546"/>
    </location>
</feature>
<reference evidence="3" key="2">
    <citation type="journal article" date="2024" name="Plant">
        <title>Genomic evolution and insights into agronomic trait innovations of Sesamum species.</title>
        <authorList>
            <person name="Miao H."/>
            <person name="Wang L."/>
            <person name="Qu L."/>
            <person name="Liu H."/>
            <person name="Sun Y."/>
            <person name="Le M."/>
            <person name="Wang Q."/>
            <person name="Wei S."/>
            <person name="Zheng Y."/>
            <person name="Lin W."/>
            <person name="Duan Y."/>
            <person name="Cao H."/>
            <person name="Xiong S."/>
            <person name="Wang X."/>
            <person name="Wei L."/>
            <person name="Li C."/>
            <person name="Ma Q."/>
            <person name="Ju M."/>
            <person name="Zhao R."/>
            <person name="Li G."/>
            <person name="Mu C."/>
            <person name="Tian Q."/>
            <person name="Mei H."/>
            <person name="Zhang T."/>
            <person name="Gao T."/>
            <person name="Zhang H."/>
        </authorList>
    </citation>
    <scope>NUCLEOTIDE SEQUENCE</scope>
    <source>
        <strain evidence="3">3651</strain>
    </source>
</reference>
<feature type="transmembrane region" description="Helical" evidence="2">
    <location>
        <begin position="253"/>
        <end position="275"/>
    </location>
</feature>
<name>A0AAE1YMY4_9LAMI</name>
<dbReference type="GO" id="GO:0051762">
    <property type="term" value="P:sesquiterpene biosynthetic process"/>
    <property type="evidence" value="ECO:0007669"/>
    <property type="project" value="TreeGrafter"/>
</dbReference>
<dbReference type="EMBL" id="JACGWO010000003">
    <property type="protein sequence ID" value="KAK4433395.1"/>
    <property type="molecule type" value="Genomic_DNA"/>
</dbReference>
<proteinExistence type="predicted"/>
<keyword evidence="2" id="KW-0472">Membrane</keyword>
<dbReference type="InterPro" id="IPR006461">
    <property type="entry name" value="PLAC_motif_containing"/>
</dbReference>
<feature type="region of interest" description="Disordered" evidence="1">
    <location>
        <begin position="496"/>
        <end position="560"/>
    </location>
</feature>
<evidence type="ECO:0000313" key="4">
    <source>
        <dbReference type="Proteomes" id="UP001293254"/>
    </source>
</evidence>
<reference evidence="3" key="1">
    <citation type="submission" date="2020-06" db="EMBL/GenBank/DDBJ databases">
        <authorList>
            <person name="Li T."/>
            <person name="Hu X."/>
            <person name="Zhang T."/>
            <person name="Song X."/>
            <person name="Zhang H."/>
            <person name="Dai N."/>
            <person name="Sheng W."/>
            <person name="Hou X."/>
            <person name="Wei L."/>
        </authorList>
    </citation>
    <scope>NUCLEOTIDE SEQUENCE</scope>
    <source>
        <strain evidence="3">3651</strain>
        <tissue evidence="3">Leaf</tissue>
    </source>
</reference>
<feature type="transmembrane region" description="Helical" evidence="2">
    <location>
        <begin position="125"/>
        <end position="149"/>
    </location>
</feature>
<feature type="transmembrane region" description="Helical" evidence="2">
    <location>
        <begin position="399"/>
        <end position="418"/>
    </location>
</feature>
<dbReference type="Pfam" id="PF04749">
    <property type="entry name" value="PLAC8"/>
    <property type="match status" value="1"/>
</dbReference>
<dbReference type="PANTHER" id="PTHR31045:SF30">
    <property type="entry name" value="PLAC8 FAMILY PROTEIN"/>
    <property type="match status" value="1"/>
</dbReference>
<keyword evidence="2" id="KW-1133">Transmembrane helix</keyword>
<evidence type="ECO:0008006" key="5">
    <source>
        <dbReference type="Google" id="ProtNLM"/>
    </source>
</evidence>
<comment type="caution">
    <text evidence="3">The sequence shown here is derived from an EMBL/GenBank/DDBJ whole genome shotgun (WGS) entry which is preliminary data.</text>
</comment>
<organism evidence="3 4">
    <name type="scientific">Sesamum alatum</name>
    <dbReference type="NCBI Taxonomy" id="300844"/>
    <lineage>
        <taxon>Eukaryota</taxon>
        <taxon>Viridiplantae</taxon>
        <taxon>Streptophyta</taxon>
        <taxon>Embryophyta</taxon>
        <taxon>Tracheophyta</taxon>
        <taxon>Spermatophyta</taxon>
        <taxon>Magnoliopsida</taxon>
        <taxon>eudicotyledons</taxon>
        <taxon>Gunneridae</taxon>
        <taxon>Pentapetalae</taxon>
        <taxon>asterids</taxon>
        <taxon>lamiids</taxon>
        <taxon>Lamiales</taxon>
        <taxon>Pedaliaceae</taxon>
        <taxon>Sesamum</taxon>
    </lineage>
</organism>
<dbReference type="AlphaFoldDB" id="A0AAE1YMY4"/>
<keyword evidence="4" id="KW-1185">Reference proteome</keyword>
<evidence type="ECO:0000256" key="1">
    <source>
        <dbReference type="SAM" id="MobiDB-lite"/>
    </source>
</evidence>
<dbReference type="InterPro" id="IPR021369">
    <property type="entry name" value="DUF2985"/>
</dbReference>
<evidence type="ECO:0000256" key="2">
    <source>
        <dbReference type="SAM" id="Phobius"/>
    </source>
</evidence>
<sequence length="560" mass="63523">MGSTDNGENTGGGEESVVGKVKSRSPLRISTSQRGLIGDENAENVYNDGSSALSKRLRFLKFGNLDSPSAKFQRIAEERDEVSRNVPSSSSLHIRERVQRIFSKRIDWNSLWRLCKEWIRDPMNLALFIWIIGVAVSGAILFMVMTGMLNHALPKKSQRDAWFEVNNQILNALFTLMCLYQHPKRIYHLALLLRWRPDDVLKLRKIYCKNGTYKPNEWAHMMVVVVLLNINCFAQYALCGLNLGYKRSERPPIGVGLCVSVAIGAPAFAGIYTMLSPLGKDYETEIDEEAQIPVTTEGSSRSESRRISLEKRFSFALRDERTVETRPQWSGGVLDFWDDISLAYLSLFCSFCVFGWNMERLGFGNMYVHIATFLLFCMAPFWIFNLAAVNIDNETVREALGVTGIFLCVFGLLYGGFWRIQMRKRFNLPPYSFCCGKPAITDCALWLFCCWCSLAQEVRTGNSYDIVEDKFYRKKGDQLPMSPLPREDGEFQLRASPTALGNSPSPPHLMKANSPSPSRFSKEFNSPGRLLSVIEEESRKHGKDETMTPPGPSVIHREEL</sequence>
<keyword evidence="2" id="KW-0812">Transmembrane</keyword>
<protein>
    <recommendedName>
        <fullName evidence="5">PLAC8 motif-containing protein</fullName>
    </recommendedName>
</protein>
<feature type="transmembrane region" description="Helical" evidence="2">
    <location>
        <begin position="218"/>
        <end position="241"/>
    </location>
</feature>
<dbReference type="Proteomes" id="UP001293254">
    <property type="component" value="Unassembled WGS sequence"/>
</dbReference>
<dbReference type="Pfam" id="PF11204">
    <property type="entry name" value="DUF2985"/>
    <property type="match status" value="1"/>
</dbReference>
<feature type="transmembrane region" description="Helical" evidence="2">
    <location>
        <begin position="340"/>
        <end position="356"/>
    </location>
</feature>
<feature type="region of interest" description="Disordered" evidence="1">
    <location>
        <begin position="1"/>
        <end position="26"/>
    </location>
</feature>
<accession>A0AAE1YMY4</accession>
<dbReference type="GO" id="GO:0009975">
    <property type="term" value="F:cyclase activity"/>
    <property type="evidence" value="ECO:0007669"/>
    <property type="project" value="TreeGrafter"/>
</dbReference>